<evidence type="ECO:0000313" key="1">
    <source>
        <dbReference type="EMBL" id="CCW18337.1"/>
    </source>
</evidence>
<reference evidence="2" key="2">
    <citation type="submission" date="2013-04" db="EMBL/GenBank/DDBJ databases">
        <title>Bisphenol A degrading Sphingobium sp. strain BiD32.</title>
        <authorList>
            <person name="Nielsen J.L."/>
            <person name="Zhou N.A."/>
            <person name="Kjeldal H."/>
        </authorList>
    </citation>
    <scope>NUCLEOTIDE SEQUENCE [LARGE SCALE GENOMIC DNA]</scope>
    <source>
        <strain evidence="2">BiD32</strain>
    </source>
</reference>
<accession>N1MRQ2</accession>
<reference evidence="1 2" key="1">
    <citation type="submission" date="2013-03" db="EMBL/GenBank/DDBJ databases">
        <authorList>
            <person name="Le V."/>
        </authorList>
    </citation>
    <scope>NUCLEOTIDE SEQUENCE [LARGE SCALE GENOMIC DNA]</scope>
    <source>
        <strain evidence="1 2">BiD32</strain>
    </source>
</reference>
<dbReference type="Proteomes" id="UP000013201">
    <property type="component" value="Unassembled WGS sequence"/>
</dbReference>
<name>N1MRQ2_9SPHN</name>
<keyword evidence="2" id="KW-1185">Reference proteome</keyword>
<comment type="caution">
    <text evidence="1">The sequence shown here is derived from an EMBL/GenBank/DDBJ whole genome shotgun (WGS) entry which is preliminary data.</text>
</comment>
<sequence length="53" mass="5934">MVAAITADAALPARTPRREIEISGEFGISILVLFKWPKTVQSRYVDHSHGQRI</sequence>
<gene>
    <name evidence="1" type="ORF">EBBID32_26880</name>
</gene>
<evidence type="ECO:0000313" key="2">
    <source>
        <dbReference type="Proteomes" id="UP000013201"/>
    </source>
</evidence>
<dbReference type="EMBL" id="CAVK010000132">
    <property type="protein sequence ID" value="CCW18337.1"/>
    <property type="molecule type" value="Genomic_DNA"/>
</dbReference>
<dbReference type="AlphaFoldDB" id="N1MRQ2"/>
<organism evidence="1 2">
    <name type="scientific">Sphingobium indicum BiD32</name>
    <dbReference type="NCBI Taxonomy" id="1301087"/>
    <lineage>
        <taxon>Bacteria</taxon>
        <taxon>Pseudomonadati</taxon>
        <taxon>Pseudomonadota</taxon>
        <taxon>Alphaproteobacteria</taxon>
        <taxon>Sphingomonadales</taxon>
        <taxon>Sphingomonadaceae</taxon>
        <taxon>Sphingobium</taxon>
    </lineage>
</organism>
<protein>
    <submittedName>
        <fullName evidence="1">Uncharacterized protein</fullName>
    </submittedName>
</protein>
<proteinExistence type="predicted"/>